<name>A0A0D1XDQ4_9PEZI</name>
<dbReference type="PANTHER" id="PTHR43201:SF6">
    <property type="entry name" value="ACYL COA SYNTHETASE (EUROFUNG)"/>
    <property type="match status" value="1"/>
</dbReference>
<dbReference type="RefSeq" id="XP_016210225.1">
    <property type="nucleotide sequence ID" value="XM_016361919.1"/>
</dbReference>
<comment type="similarity">
    <text evidence="2">Belongs to the ATP-dependent AMP-binding enzyme family.</text>
</comment>
<feature type="domain" description="AMP-dependent synthetase/ligase" evidence="4">
    <location>
        <begin position="44"/>
        <end position="419"/>
    </location>
</feature>
<dbReference type="InterPro" id="IPR025110">
    <property type="entry name" value="AMP-bd_C"/>
</dbReference>
<dbReference type="Pfam" id="PF13193">
    <property type="entry name" value="AMP-binding_C"/>
    <property type="match status" value="1"/>
</dbReference>
<dbReference type="InterPro" id="IPR045851">
    <property type="entry name" value="AMP-bd_C_sf"/>
</dbReference>
<dbReference type="Proteomes" id="UP000053259">
    <property type="component" value="Unassembled WGS sequence"/>
</dbReference>
<dbReference type="GO" id="GO:0031956">
    <property type="term" value="F:medium-chain fatty acid-CoA ligase activity"/>
    <property type="evidence" value="ECO:0007669"/>
    <property type="project" value="TreeGrafter"/>
</dbReference>
<dbReference type="PANTHER" id="PTHR43201">
    <property type="entry name" value="ACYL-COA SYNTHETASE"/>
    <property type="match status" value="1"/>
</dbReference>
<dbReference type="GeneID" id="27316041"/>
<proteinExistence type="inferred from homology"/>
<evidence type="ECO:0008006" key="8">
    <source>
        <dbReference type="Google" id="ProtNLM"/>
    </source>
</evidence>
<keyword evidence="7" id="KW-1185">Reference proteome</keyword>
<dbReference type="InParanoid" id="A0A0D1XDQ4"/>
<evidence type="ECO:0000256" key="3">
    <source>
        <dbReference type="SAM" id="MobiDB-lite"/>
    </source>
</evidence>
<dbReference type="Pfam" id="PF00501">
    <property type="entry name" value="AMP-binding"/>
    <property type="match status" value="1"/>
</dbReference>
<dbReference type="AlphaFoldDB" id="A0A0D1XDQ4"/>
<dbReference type="EMBL" id="KN847564">
    <property type="protein sequence ID" value="KIW00356.1"/>
    <property type="molecule type" value="Genomic_DNA"/>
</dbReference>
<evidence type="ECO:0000313" key="7">
    <source>
        <dbReference type="Proteomes" id="UP000053259"/>
    </source>
</evidence>
<feature type="region of interest" description="Disordered" evidence="3">
    <location>
        <begin position="1"/>
        <end position="22"/>
    </location>
</feature>
<dbReference type="InterPro" id="IPR042099">
    <property type="entry name" value="ANL_N_sf"/>
</dbReference>
<dbReference type="PROSITE" id="PS00455">
    <property type="entry name" value="AMP_BINDING"/>
    <property type="match status" value="1"/>
</dbReference>
<dbReference type="VEuPathDB" id="FungiDB:PV09_08068"/>
<evidence type="ECO:0000259" key="5">
    <source>
        <dbReference type="Pfam" id="PF13193"/>
    </source>
</evidence>
<dbReference type="OrthoDB" id="10253115at2759"/>
<comment type="pathway">
    <text evidence="1">Siderophore biosynthesis.</text>
</comment>
<gene>
    <name evidence="6" type="ORF">PV09_08068</name>
</gene>
<feature type="domain" description="AMP-binding enzyme C-terminal" evidence="5">
    <location>
        <begin position="474"/>
        <end position="556"/>
    </location>
</feature>
<dbReference type="Gene3D" id="3.40.50.12780">
    <property type="entry name" value="N-terminal domain of ligase-like"/>
    <property type="match status" value="1"/>
</dbReference>
<evidence type="ECO:0000256" key="1">
    <source>
        <dbReference type="ARBA" id="ARBA00004924"/>
    </source>
</evidence>
<dbReference type="InterPro" id="IPR020845">
    <property type="entry name" value="AMP-binding_CS"/>
</dbReference>
<sequence>MDAHNEVKKDGSSSEGSTFRPSIVHGPAEPPLVSLTLGALLDLQTRKYGSREALIVRWTGARWTYKDLCDHSINLAKMLLDVGIRPGDRVGIMAGNCEQYVCVVFAAARVGAILTVLNNTYTAGEALRAMRHTGCKMLFTTSRIGAVDNKILLSQLVHNPDLVPTLEEIVILYGENDGFRTYDEAIEDGRQLPGDALEEVQGALGANDICMLLFTSGSTGNPKAAGLTHHGVVNNARFIGDRMDLKKEDVLVCPPPLFHCFGLVLGLLAVITHGAKVVYASELFDPIATLHAISEERATALHGVPAMFDTLFSSRRDGLDLTSLRTGIIAGSPVPKHLMKLMSNEFGMTQWTSSYGLTEASPTCFNATTSDTMERKMNTVGKIMPHAHAKIVDRNGNIVPVGTRGELCMAGYQLQAGYWLNPEKTAECMELDEDGVLWLHTGDEAVFDSEGYCTITGRFKDIIIRGGENIYPLEIEDRLVEHPAVERAIVVGIKHARLVEVVGAFLQRKPGHERPSDEELRAWTRQTLGRHKSPHHIFWLGEDGLTGEIPLTGSGKIQKFMLREIGERWLSQRQATAVQPRL</sequence>
<dbReference type="FunFam" id="3.40.50.12780:FF:000003">
    <property type="entry name" value="Long-chain-fatty-acid--CoA ligase FadD"/>
    <property type="match status" value="1"/>
</dbReference>
<accession>A0A0D1XDQ4</accession>
<dbReference type="Gene3D" id="3.30.300.30">
    <property type="match status" value="1"/>
</dbReference>
<protein>
    <recommendedName>
        <fullName evidence="8">AMP-dependent synthetase/ligase domain-containing protein</fullName>
    </recommendedName>
</protein>
<organism evidence="6 7">
    <name type="scientific">Verruconis gallopava</name>
    <dbReference type="NCBI Taxonomy" id="253628"/>
    <lineage>
        <taxon>Eukaryota</taxon>
        <taxon>Fungi</taxon>
        <taxon>Dikarya</taxon>
        <taxon>Ascomycota</taxon>
        <taxon>Pezizomycotina</taxon>
        <taxon>Dothideomycetes</taxon>
        <taxon>Pleosporomycetidae</taxon>
        <taxon>Venturiales</taxon>
        <taxon>Sympoventuriaceae</taxon>
        <taxon>Verruconis</taxon>
    </lineage>
</organism>
<dbReference type="SUPFAM" id="SSF56801">
    <property type="entry name" value="Acetyl-CoA synthetase-like"/>
    <property type="match status" value="1"/>
</dbReference>
<dbReference type="InterPro" id="IPR000873">
    <property type="entry name" value="AMP-dep_synth/lig_dom"/>
</dbReference>
<feature type="compositionally biased region" description="Basic and acidic residues" evidence="3">
    <location>
        <begin position="1"/>
        <end position="12"/>
    </location>
</feature>
<evidence type="ECO:0000256" key="2">
    <source>
        <dbReference type="ARBA" id="ARBA00006432"/>
    </source>
</evidence>
<reference evidence="6 7" key="1">
    <citation type="submission" date="2015-01" db="EMBL/GenBank/DDBJ databases">
        <title>The Genome Sequence of Ochroconis gallopava CBS43764.</title>
        <authorList>
            <consortium name="The Broad Institute Genomics Platform"/>
            <person name="Cuomo C."/>
            <person name="de Hoog S."/>
            <person name="Gorbushina A."/>
            <person name="Stielow B."/>
            <person name="Teixiera M."/>
            <person name="Abouelleil A."/>
            <person name="Chapman S.B."/>
            <person name="Priest M."/>
            <person name="Young S.K."/>
            <person name="Wortman J."/>
            <person name="Nusbaum C."/>
            <person name="Birren B."/>
        </authorList>
    </citation>
    <scope>NUCLEOTIDE SEQUENCE [LARGE SCALE GENOMIC DNA]</scope>
    <source>
        <strain evidence="6 7">CBS 43764</strain>
    </source>
</reference>
<dbReference type="HOGENOM" id="CLU_000022_59_7_1"/>
<dbReference type="GO" id="GO:0006631">
    <property type="term" value="P:fatty acid metabolic process"/>
    <property type="evidence" value="ECO:0007669"/>
    <property type="project" value="TreeGrafter"/>
</dbReference>
<evidence type="ECO:0000313" key="6">
    <source>
        <dbReference type="EMBL" id="KIW00356.1"/>
    </source>
</evidence>
<dbReference type="STRING" id="253628.A0A0D1XDQ4"/>
<evidence type="ECO:0000259" key="4">
    <source>
        <dbReference type="Pfam" id="PF00501"/>
    </source>
</evidence>